<feature type="transmembrane region" description="Helical" evidence="5">
    <location>
        <begin position="130"/>
        <end position="159"/>
    </location>
</feature>
<keyword evidence="2 5" id="KW-0812">Transmembrane</keyword>
<evidence type="ECO:0000256" key="2">
    <source>
        <dbReference type="ARBA" id="ARBA00022692"/>
    </source>
</evidence>
<feature type="transmembrane region" description="Helical" evidence="5">
    <location>
        <begin position="293"/>
        <end position="312"/>
    </location>
</feature>
<evidence type="ECO:0000256" key="4">
    <source>
        <dbReference type="ARBA" id="ARBA00023136"/>
    </source>
</evidence>
<accession>A0A814Q3V0</accession>
<keyword evidence="4 5" id="KW-0472">Membrane</keyword>
<feature type="transmembrane region" description="Helical" evidence="5">
    <location>
        <begin position="171"/>
        <end position="190"/>
    </location>
</feature>
<name>A0A814Q3V0_9BILA</name>
<evidence type="ECO:0000256" key="1">
    <source>
        <dbReference type="ARBA" id="ARBA00004370"/>
    </source>
</evidence>
<organism evidence="7 8">
    <name type="scientific">Rotaria sordida</name>
    <dbReference type="NCBI Taxonomy" id="392033"/>
    <lineage>
        <taxon>Eukaryota</taxon>
        <taxon>Metazoa</taxon>
        <taxon>Spiralia</taxon>
        <taxon>Gnathifera</taxon>
        <taxon>Rotifera</taxon>
        <taxon>Eurotatoria</taxon>
        <taxon>Bdelloidea</taxon>
        <taxon>Philodinida</taxon>
        <taxon>Philodinidae</taxon>
        <taxon>Rotaria</taxon>
    </lineage>
</organism>
<reference evidence="7" key="1">
    <citation type="submission" date="2021-02" db="EMBL/GenBank/DDBJ databases">
        <authorList>
            <person name="Nowell W R."/>
        </authorList>
    </citation>
    <scope>NUCLEOTIDE SEQUENCE</scope>
</reference>
<feature type="domain" description="G-protein coupled receptors family 1 profile" evidence="6">
    <location>
        <begin position="72"/>
        <end position="310"/>
    </location>
</feature>
<dbReference type="PROSITE" id="PS50262">
    <property type="entry name" value="G_PROTEIN_RECEP_F1_2"/>
    <property type="match status" value="1"/>
</dbReference>
<gene>
    <name evidence="7" type="ORF">RFH988_LOCUS20007</name>
</gene>
<dbReference type="EMBL" id="CAJNOO010001203">
    <property type="protein sequence ID" value="CAF1114371.1"/>
    <property type="molecule type" value="Genomic_DNA"/>
</dbReference>
<evidence type="ECO:0000256" key="3">
    <source>
        <dbReference type="ARBA" id="ARBA00022989"/>
    </source>
</evidence>
<dbReference type="Gene3D" id="1.20.1070.10">
    <property type="entry name" value="Rhodopsin 7-helix transmembrane proteins"/>
    <property type="match status" value="1"/>
</dbReference>
<feature type="transmembrane region" description="Helical" evidence="5">
    <location>
        <begin position="55"/>
        <end position="81"/>
    </location>
</feature>
<protein>
    <recommendedName>
        <fullName evidence="6">G-protein coupled receptors family 1 profile domain-containing protein</fullName>
    </recommendedName>
</protein>
<sequence length="381" mass="45649">MLCTNSSSYLNENRCLLGYCSCPKEYYFNKDNDIHYNAITLPMIGAILYDLRSLRYVYCFILILLALIGIINNIFSLMTFIRKRIRHTICGIYLINYSICSLVLMILILTNIITAIYYDKYLFRLWSCYGYPYISLIMVYTSILISSVIAIEGVFYTCFNFDQFSRLKRPLIISFLFLLIVSISNLDKIFGRSLLIDQSGNFYCIYKKYSFKYWSIILYYIYIIIPCLIHMICIICVLLLLIKENCFQKITTHKSWLIPSLFIIFCMFLNGLFLNLFNFCLTYPSNNINRLHIIFIFLLYTPQVFTYIIYVIPNDFYIKEFFQMWFYRKLCCCFYNRQRHLQKFDVIHMLWTRRTSLENNTTISGLDNPYVDSEFYNRIQM</sequence>
<dbReference type="OrthoDB" id="10030228at2759"/>
<feature type="transmembrane region" description="Helical" evidence="5">
    <location>
        <begin position="93"/>
        <end position="118"/>
    </location>
</feature>
<keyword evidence="3 5" id="KW-1133">Transmembrane helix</keyword>
<evidence type="ECO:0000313" key="7">
    <source>
        <dbReference type="EMBL" id="CAF1114371.1"/>
    </source>
</evidence>
<proteinExistence type="predicted"/>
<feature type="transmembrane region" description="Helical" evidence="5">
    <location>
        <begin position="217"/>
        <end position="242"/>
    </location>
</feature>
<evidence type="ECO:0000259" key="6">
    <source>
        <dbReference type="PROSITE" id="PS50262"/>
    </source>
</evidence>
<dbReference type="InterPro" id="IPR017452">
    <property type="entry name" value="GPCR_Rhodpsn_7TM"/>
</dbReference>
<comment type="caution">
    <text evidence="7">The sequence shown here is derived from an EMBL/GenBank/DDBJ whole genome shotgun (WGS) entry which is preliminary data.</text>
</comment>
<evidence type="ECO:0000256" key="5">
    <source>
        <dbReference type="SAM" id="Phobius"/>
    </source>
</evidence>
<dbReference type="Proteomes" id="UP000663882">
    <property type="component" value="Unassembled WGS sequence"/>
</dbReference>
<dbReference type="AlphaFoldDB" id="A0A814Q3V0"/>
<comment type="subcellular location">
    <subcellularLocation>
        <location evidence="1">Membrane</location>
    </subcellularLocation>
</comment>
<dbReference type="GO" id="GO:0016020">
    <property type="term" value="C:membrane"/>
    <property type="evidence" value="ECO:0007669"/>
    <property type="project" value="UniProtKB-SubCell"/>
</dbReference>
<evidence type="ECO:0000313" key="8">
    <source>
        <dbReference type="Proteomes" id="UP000663882"/>
    </source>
</evidence>
<dbReference type="SUPFAM" id="SSF81321">
    <property type="entry name" value="Family A G protein-coupled receptor-like"/>
    <property type="match status" value="1"/>
</dbReference>
<feature type="transmembrane region" description="Helical" evidence="5">
    <location>
        <begin position="254"/>
        <end position="273"/>
    </location>
</feature>